<dbReference type="Proteomes" id="UP001142317">
    <property type="component" value="Unassembled WGS sequence"/>
</dbReference>
<dbReference type="AlphaFoldDB" id="A0A9W6HGU6"/>
<sequence length="202" mass="21252">MQRIADEIPRGVVEVRTPGSSWTCSVSRHAVMAILRESEGVSTANRYVMTSTRAFSTVLLGALAVMAIAGCAVVKRLTLEEARAETEALLQRIADEIPGGVVAVDTPAPSYRQCGDGTYYATIQWGVTPRPGFDGEAFVDALPGRLGEDFVVAETVDITSPAVALNHSGGTVLDVQVLTIDGSIVVDLLGLTPCGVGKPPRK</sequence>
<reference evidence="2" key="2">
    <citation type="submission" date="2023-01" db="EMBL/GenBank/DDBJ databases">
        <authorList>
            <person name="Sun Q."/>
            <person name="Evtushenko L."/>
        </authorList>
    </citation>
    <scope>NUCLEOTIDE SEQUENCE</scope>
    <source>
        <strain evidence="2">VKM Ac-1447</strain>
    </source>
</reference>
<keyword evidence="1" id="KW-0472">Membrane</keyword>
<accession>A0A9W6HGU6</accession>
<reference evidence="2" key="1">
    <citation type="journal article" date="2014" name="Int. J. Syst. Evol. Microbiol.">
        <title>Complete genome sequence of Corynebacterium casei LMG S-19264T (=DSM 44701T), isolated from a smear-ripened cheese.</title>
        <authorList>
            <consortium name="US DOE Joint Genome Institute (JGI-PGF)"/>
            <person name="Walter F."/>
            <person name="Albersmeier A."/>
            <person name="Kalinowski J."/>
            <person name="Ruckert C."/>
        </authorList>
    </citation>
    <scope>NUCLEOTIDE SEQUENCE</scope>
    <source>
        <strain evidence="2">VKM Ac-1447</strain>
    </source>
</reference>
<evidence type="ECO:0000256" key="1">
    <source>
        <dbReference type="SAM" id="Phobius"/>
    </source>
</evidence>
<dbReference type="EMBL" id="BSEO01000003">
    <property type="protein sequence ID" value="GLJ79572.1"/>
    <property type="molecule type" value="Genomic_DNA"/>
</dbReference>
<name>A0A9W6HGU6_9MICO</name>
<comment type="caution">
    <text evidence="2">The sequence shown here is derived from an EMBL/GenBank/DDBJ whole genome shotgun (WGS) entry which is preliminary data.</text>
</comment>
<evidence type="ECO:0000313" key="3">
    <source>
        <dbReference type="Proteomes" id="UP001142317"/>
    </source>
</evidence>
<keyword evidence="1" id="KW-1133">Transmembrane helix</keyword>
<keyword evidence="1" id="KW-0812">Transmembrane</keyword>
<keyword evidence="3" id="KW-1185">Reference proteome</keyword>
<dbReference type="RefSeq" id="WP_210006332.1">
    <property type="nucleotide sequence ID" value="NZ_BSEO01000003.1"/>
</dbReference>
<evidence type="ECO:0000313" key="2">
    <source>
        <dbReference type="EMBL" id="GLJ79572.1"/>
    </source>
</evidence>
<protein>
    <submittedName>
        <fullName evidence="2">Uncharacterized protein</fullName>
    </submittedName>
</protein>
<gene>
    <name evidence="2" type="ORF">GCM10017586_12540</name>
</gene>
<organism evidence="2 3">
    <name type="scientific">Microbacterium imperiale</name>
    <dbReference type="NCBI Taxonomy" id="33884"/>
    <lineage>
        <taxon>Bacteria</taxon>
        <taxon>Bacillati</taxon>
        <taxon>Actinomycetota</taxon>
        <taxon>Actinomycetes</taxon>
        <taxon>Micrococcales</taxon>
        <taxon>Microbacteriaceae</taxon>
        <taxon>Microbacterium</taxon>
    </lineage>
</organism>
<feature type="transmembrane region" description="Helical" evidence="1">
    <location>
        <begin position="54"/>
        <end position="74"/>
    </location>
</feature>
<proteinExistence type="predicted"/>